<feature type="transmembrane region" description="Helical" evidence="10">
    <location>
        <begin position="41"/>
        <end position="60"/>
    </location>
</feature>
<evidence type="ECO:0000256" key="10">
    <source>
        <dbReference type="SAM" id="Phobius"/>
    </source>
</evidence>
<dbReference type="OrthoDB" id="9791248at2"/>
<keyword evidence="9 10" id="KW-0472">Membrane</keyword>
<keyword evidence="6" id="KW-1003">Cell membrane</keyword>
<evidence type="ECO:0000256" key="7">
    <source>
        <dbReference type="ARBA" id="ARBA00022692"/>
    </source>
</evidence>
<evidence type="ECO:0000256" key="4">
    <source>
        <dbReference type="ARBA" id="ARBA00017522"/>
    </source>
</evidence>
<dbReference type="GO" id="GO:0005886">
    <property type="term" value="C:plasma membrane"/>
    <property type="evidence" value="ECO:0007669"/>
    <property type="project" value="UniProtKB-SubCell"/>
</dbReference>
<dbReference type="NCBIfam" id="TIGR01528">
    <property type="entry name" value="NMN_trans_PnuC"/>
    <property type="match status" value="1"/>
</dbReference>
<protein>
    <recommendedName>
        <fullName evidence="4">Nicotinamide riboside transporter PnuC</fullName>
    </recommendedName>
</protein>
<proteinExistence type="inferred from homology"/>
<feature type="transmembrane region" description="Helical" evidence="10">
    <location>
        <begin position="104"/>
        <end position="123"/>
    </location>
</feature>
<evidence type="ECO:0000256" key="3">
    <source>
        <dbReference type="ARBA" id="ARBA00006669"/>
    </source>
</evidence>
<comment type="similarity">
    <text evidence="3">Belongs to the nicotinamide ribonucleoside (NR) uptake permease (TC 4.B.1) family.</text>
</comment>
<feature type="transmembrane region" description="Helical" evidence="10">
    <location>
        <begin position="175"/>
        <end position="192"/>
    </location>
</feature>
<reference evidence="11 12" key="1">
    <citation type="submission" date="2018-08" db="EMBL/GenBank/DDBJ databases">
        <title>Genomic Encyclopedia of Archaeal and Bacterial Type Strains, Phase II (KMG-II): from individual species to whole genera.</title>
        <authorList>
            <person name="Goeker M."/>
        </authorList>
    </citation>
    <scope>NUCLEOTIDE SEQUENCE [LARGE SCALE GENOMIC DNA]</scope>
    <source>
        <strain evidence="11 12">DSM 15986</strain>
    </source>
</reference>
<dbReference type="PANTHER" id="PTHR36122:SF2">
    <property type="entry name" value="NICOTINAMIDE RIBOSIDE TRANSPORTER PNUC"/>
    <property type="match status" value="1"/>
</dbReference>
<keyword evidence="5" id="KW-0813">Transport</keyword>
<comment type="caution">
    <text evidence="11">The sequence shown here is derived from an EMBL/GenBank/DDBJ whole genome shotgun (WGS) entry which is preliminary data.</text>
</comment>
<feature type="transmembrane region" description="Helical" evidence="10">
    <location>
        <begin position="66"/>
        <end position="83"/>
    </location>
</feature>
<name>A0A3E0E8K5_9BACT</name>
<comment type="subcellular location">
    <subcellularLocation>
        <location evidence="2">Cell membrane</location>
        <topology evidence="2">Multi-pass membrane protein</topology>
    </subcellularLocation>
</comment>
<evidence type="ECO:0000256" key="8">
    <source>
        <dbReference type="ARBA" id="ARBA00022989"/>
    </source>
</evidence>
<comment type="function">
    <text evidence="1">Required for nicotinamide riboside transport across the inner membrane.</text>
</comment>
<evidence type="ECO:0000313" key="12">
    <source>
        <dbReference type="Proteomes" id="UP000256405"/>
    </source>
</evidence>
<accession>A0A3E0E8K5</accession>
<dbReference type="Proteomes" id="UP000256405">
    <property type="component" value="Unassembled WGS sequence"/>
</dbReference>
<evidence type="ECO:0000256" key="2">
    <source>
        <dbReference type="ARBA" id="ARBA00004651"/>
    </source>
</evidence>
<evidence type="ECO:0000256" key="6">
    <source>
        <dbReference type="ARBA" id="ARBA00022475"/>
    </source>
</evidence>
<dbReference type="PANTHER" id="PTHR36122">
    <property type="entry name" value="NICOTINAMIDE RIBOSIDE TRANSPORTER PNUC"/>
    <property type="match status" value="1"/>
</dbReference>
<dbReference type="GO" id="GO:0034257">
    <property type="term" value="F:nicotinamide riboside transmembrane transporter activity"/>
    <property type="evidence" value="ECO:0007669"/>
    <property type="project" value="InterPro"/>
</dbReference>
<dbReference type="AlphaFoldDB" id="A0A3E0E8K5"/>
<evidence type="ECO:0000256" key="1">
    <source>
        <dbReference type="ARBA" id="ARBA00002672"/>
    </source>
</evidence>
<dbReference type="Pfam" id="PF04973">
    <property type="entry name" value="NMN_transporter"/>
    <property type="match status" value="1"/>
</dbReference>
<evidence type="ECO:0000256" key="9">
    <source>
        <dbReference type="ARBA" id="ARBA00023136"/>
    </source>
</evidence>
<evidence type="ECO:0000256" key="5">
    <source>
        <dbReference type="ARBA" id="ARBA00022448"/>
    </source>
</evidence>
<evidence type="ECO:0000313" key="11">
    <source>
        <dbReference type="EMBL" id="REG94572.1"/>
    </source>
</evidence>
<feature type="transmembrane region" description="Helical" evidence="10">
    <location>
        <begin position="129"/>
        <end position="147"/>
    </location>
</feature>
<sequence length="225" mass="25688">MLLFIDLSLFAEQIKATSLLEWIAVSFGVTEVLLARKNNVLLYPAGIIGILCSGFLLVDAKLYAETLLHAYYLVMSIYGWALWKNRSASGASQITRSTQSEQKITWAIALGGWAFLYFMLTTFTDSDVPIVDAFVSSTAWAGMWLLAKRKLENWIWLNVSNLVAIPLLFHKQLILISFLTIFLFVVAIFAYFDWKKELDQPHEIEHDSKRHTLDDYKSCEIPSDH</sequence>
<gene>
    <name evidence="11" type="ORF">C8N25_101405</name>
</gene>
<keyword evidence="7 10" id="KW-0812">Transmembrane</keyword>
<organism evidence="11 12">
    <name type="scientific">Algoriphagus antarcticus</name>
    <dbReference type="NCBI Taxonomy" id="238540"/>
    <lineage>
        <taxon>Bacteria</taxon>
        <taxon>Pseudomonadati</taxon>
        <taxon>Bacteroidota</taxon>
        <taxon>Cytophagia</taxon>
        <taxon>Cytophagales</taxon>
        <taxon>Cyclobacteriaceae</taxon>
        <taxon>Algoriphagus</taxon>
    </lineage>
</organism>
<dbReference type="RefSeq" id="WP_086542112.1">
    <property type="nucleotide sequence ID" value="NZ_MSSW01000042.1"/>
</dbReference>
<dbReference type="InterPro" id="IPR006419">
    <property type="entry name" value="NMN_transpt_PnuC"/>
</dbReference>
<keyword evidence="12" id="KW-1185">Reference proteome</keyword>
<keyword evidence="8 10" id="KW-1133">Transmembrane helix</keyword>
<dbReference type="EMBL" id="QUNF01000001">
    <property type="protein sequence ID" value="REG94572.1"/>
    <property type="molecule type" value="Genomic_DNA"/>
</dbReference>
<feature type="transmembrane region" description="Helical" evidence="10">
    <location>
        <begin position="154"/>
        <end position="169"/>
    </location>
</feature>